<evidence type="ECO:0000313" key="2">
    <source>
        <dbReference type="Proteomes" id="UP000828941"/>
    </source>
</evidence>
<organism evidence="1 2">
    <name type="scientific">Bauhinia variegata</name>
    <name type="common">Purple orchid tree</name>
    <name type="synonym">Phanera variegata</name>
    <dbReference type="NCBI Taxonomy" id="167791"/>
    <lineage>
        <taxon>Eukaryota</taxon>
        <taxon>Viridiplantae</taxon>
        <taxon>Streptophyta</taxon>
        <taxon>Embryophyta</taxon>
        <taxon>Tracheophyta</taxon>
        <taxon>Spermatophyta</taxon>
        <taxon>Magnoliopsida</taxon>
        <taxon>eudicotyledons</taxon>
        <taxon>Gunneridae</taxon>
        <taxon>Pentapetalae</taxon>
        <taxon>rosids</taxon>
        <taxon>fabids</taxon>
        <taxon>Fabales</taxon>
        <taxon>Fabaceae</taxon>
        <taxon>Cercidoideae</taxon>
        <taxon>Cercideae</taxon>
        <taxon>Bauhiniinae</taxon>
        <taxon>Bauhinia</taxon>
    </lineage>
</organism>
<dbReference type="EMBL" id="CM039427">
    <property type="protein sequence ID" value="KAI4354797.1"/>
    <property type="molecule type" value="Genomic_DNA"/>
</dbReference>
<comment type="caution">
    <text evidence="1">The sequence shown here is derived from an EMBL/GenBank/DDBJ whole genome shotgun (WGS) entry which is preliminary data.</text>
</comment>
<proteinExistence type="predicted"/>
<gene>
    <name evidence="1" type="ORF">L6164_003634</name>
</gene>
<dbReference type="Proteomes" id="UP000828941">
    <property type="component" value="Chromosome 2"/>
</dbReference>
<keyword evidence="2" id="KW-1185">Reference proteome</keyword>
<sequence length="377" mass="41991">MSSSQQLCLFLLSKCRSLKLAKQIHAYVDKNGLYTDPLVAGKLHLLCAVSISDALHYARCLLLQFPNPDAFMYNTLIRELAESETPSDSLHTFVKMRQQSIVLPDGFSFAFTLKVVANCRFLRAGLQLHGQALCHGLDSHIFVGTTLISMYMECGNVHSARQVFEEMSDPTLSYGMQLSLRLLGKLESARQAFFEMPLKDDVSWSTMIVGFAHNGLFNEAFGFFRQLQRERIRPNEVSLTGVLSACAQAGAFEFGKILHGFIQKSGFLQIVSMSNALMDTYSRCGNVVMARLVFQNMLVGRNVVSWTSMIAGLAMHGHGEKTIELFHEMEECGVTPDGITFISLLYDCSHAGLVEQGCAYFSKMKNVYGIEPAIEQK</sequence>
<protein>
    <submittedName>
        <fullName evidence="1">Uncharacterized protein</fullName>
    </submittedName>
</protein>
<reference evidence="1 2" key="1">
    <citation type="journal article" date="2022" name="DNA Res.">
        <title>Chromosomal-level genome assembly of the orchid tree Bauhinia variegata (Leguminosae; Cercidoideae) supports the allotetraploid origin hypothesis of Bauhinia.</title>
        <authorList>
            <person name="Zhong Y."/>
            <person name="Chen Y."/>
            <person name="Zheng D."/>
            <person name="Pang J."/>
            <person name="Liu Y."/>
            <person name="Luo S."/>
            <person name="Meng S."/>
            <person name="Qian L."/>
            <person name="Wei D."/>
            <person name="Dai S."/>
            <person name="Zhou R."/>
        </authorList>
    </citation>
    <scope>NUCLEOTIDE SEQUENCE [LARGE SCALE GENOMIC DNA]</scope>
    <source>
        <strain evidence="1">BV-YZ2020</strain>
    </source>
</reference>
<name>A0ACB9Q449_BAUVA</name>
<evidence type="ECO:0000313" key="1">
    <source>
        <dbReference type="EMBL" id="KAI4354797.1"/>
    </source>
</evidence>
<accession>A0ACB9Q449</accession>